<dbReference type="GO" id="GO:0016491">
    <property type="term" value="F:oxidoreductase activity"/>
    <property type="evidence" value="ECO:0007669"/>
    <property type="project" value="UniProtKB-KW"/>
</dbReference>
<comment type="similarity">
    <text evidence="2 8">Belongs to the NifH/BchL/ChlL family.</text>
</comment>
<evidence type="ECO:0000313" key="10">
    <source>
        <dbReference type="EMBL" id="SFL37250.1"/>
    </source>
</evidence>
<dbReference type="Gene3D" id="3.40.50.300">
    <property type="entry name" value="P-loop containing nucleotide triphosphate hydrolases"/>
    <property type="match status" value="1"/>
</dbReference>
<dbReference type="PANTHER" id="PTHR42864:SF2">
    <property type="entry name" value="LIGHT-INDEPENDENT PROTOCHLOROPHYLLIDE REDUCTASE IRON-SULFUR ATP-BINDING PROTEIN"/>
    <property type="match status" value="1"/>
</dbReference>
<dbReference type="InterPro" id="IPR030655">
    <property type="entry name" value="NifH/chlL_CS"/>
</dbReference>
<sequence length="267" mass="29241">MKRQKKIAIYGKGGIGKSTTVANIAVAYSEDDKKVMVIGCDPKADTTRTLCGKRIPTIVNTLKDNKKPEISDLVFEGFNQIKCVESGGPEPGVGCAGRGVIVAMKRLENLNVFDEEFDVILYDVLGDVVCGGFSVPLREDYADEVFIVSSGEYMSLYAANNISKGIKKLKGNLGGIICNCKGIENEEEIVNAFAEEIGTHVIGLIGRSNLIQRSELDAKTVVEYAADSKEAEDYRKLASDIFTNDNYSTPEPMEDEAFENFFKSFID</sequence>
<evidence type="ECO:0000256" key="8">
    <source>
        <dbReference type="RuleBase" id="RU003688"/>
    </source>
</evidence>
<evidence type="ECO:0000256" key="3">
    <source>
        <dbReference type="ARBA" id="ARBA00022723"/>
    </source>
</evidence>
<organism evidence="9 11">
    <name type="scientific">Methanobrevibacter olleyae</name>
    <dbReference type="NCBI Taxonomy" id="294671"/>
    <lineage>
        <taxon>Archaea</taxon>
        <taxon>Methanobacteriati</taxon>
        <taxon>Methanobacteriota</taxon>
        <taxon>Methanomada group</taxon>
        <taxon>Methanobacteria</taxon>
        <taxon>Methanobacteriales</taxon>
        <taxon>Methanobacteriaceae</taxon>
        <taxon>Methanobrevibacter</taxon>
    </lineage>
</organism>
<dbReference type="InterPro" id="IPR027417">
    <property type="entry name" value="P-loop_NTPase"/>
</dbReference>
<evidence type="ECO:0000313" key="11">
    <source>
        <dbReference type="Proteomes" id="UP000066376"/>
    </source>
</evidence>
<dbReference type="PANTHER" id="PTHR42864">
    <property type="entry name" value="LIGHT-INDEPENDENT PROTOCHLOROPHYLLIDE REDUCTASE IRON-SULFUR ATP-BINDING PROTEIN"/>
    <property type="match status" value="1"/>
</dbReference>
<keyword evidence="8" id="KW-0004">4Fe-4S</keyword>
<dbReference type="AlphaFoldDB" id="A0A126QZH8"/>
<evidence type="ECO:0000256" key="1">
    <source>
        <dbReference type="ARBA" id="ARBA00001966"/>
    </source>
</evidence>
<dbReference type="OrthoDB" id="145464at2157"/>
<dbReference type="CDD" id="cd02040">
    <property type="entry name" value="NifH"/>
    <property type="match status" value="1"/>
</dbReference>
<keyword evidence="11" id="KW-1185">Reference proteome</keyword>
<dbReference type="EMBL" id="CP014265">
    <property type="protein sequence ID" value="AMK15523.1"/>
    <property type="molecule type" value="Genomic_DNA"/>
</dbReference>
<name>A0A126QZH8_METOL</name>
<dbReference type="PATRIC" id="fig|294671.3.peg.1013"/>
<accession>A0A126QZH8</accession>
<dbReference type="PRINTS" id="PR00091">
    <property type="entry name" value="NITROGNASEII"/>
</dbReference>
<dbReference type="GO" id="GO:0046872">
    <property type="term" value="F:metal ion binding"/>
    <property type="evidence" value="ECO:0007669"/>
    <property type="project" value="UniProtKB-KW"/>
</dbReference>
<dbReference type="PIRSF" id="PIRSF000363">
    <property type="entry name" value="Nitrogenase_iron"/>
    <property type="match status" value="1"/>
</dbReference>
<evidence type="ECO:0000256" key="5">
    <source>
        <dbReference type="ARBA" id="ARBA00022840"/>
    </source>
</evidence>
<keyword evidence="8" id="KW-0560">Oxidoreductase</keyword>
<dbReference type="STRING" id="294671.YLM1_0966"/>
<proteinExistence type="inferred from homology"/>
<dbReference type="InterPro" id="IPR000392">
    <property type="entry name" value="NifH/frxC"/>
</dbReference>
<dbReference type="Pfam" id="PF00142">
    <property type="entry name" value="Fer4_NifH"/>
    <property type="match status" value="1"/>
</dbReference>
<dbReference type="RefSeq" id="WP_067146837.1">
    <property type="nucleotide sequence ID" value="NZ_CP014265.1"/>
</dbReference>
<protein>
    <submittedName>
        <fullName evidence="9">4Fe-4S iron sulfur cluster binding protein NifH/frxC family</fullName>
    </submittedName>
    <submittedName>
        <fullName evidence="10">Nitrogenase iron protein NifH</fullName>
    </submittedName>
</protein>
<keyword evidence="4 8" id="KW-0547">Nucleotide-binding</keyword>
<dbReference type="EMBL" id="FOTL01000008">
    <property type="protein sequence ID" value="SFL37250.1"/>
    <property type="molecule type" value="Genomic_DNA"/>
</dbReference>
<keyword evidence="7 8" id="KW-0411">Iron-sulfur</keyword>
<evidence type="ECO:0000256" key="6">
    <source>
        <dbReference type="ARBA" id="ARBA00023004"/>
    </source>
</evidence>
<reference evidence="12" key="4">
    <citation type="submission" date="2016-10" db="EMBL/GenBank/DDBJ databases">
        <authorList>
            <person name="Varghese N."/>
        </authorList>
    </citation>
    <scope>NUCLEOTIDE SEQUENCE [LARGE SCALE GENOMIC DNA]</scope>
    <source>
        <strain evidence="12">DSM 16632</strain>
    </source>
</reference>
<reference evidence="9 11" key="1">
    <citation type="journal article" date="2016" name="Genome Announc.">
        <title>Draft Genome Sequence of the Rumen Methanogen Methanobrevibacter olleyae YLM1.</title>
        <authorList>
            <person name="Kelly W.J."/>
            <person name="Li D."/>
            <person name="Lambie S.C."/>
            <person name="Cox F."/>
            <person name="Attwood G.T."/>
            <person name="Altermann E."/>
            <person name="Leahy S.C."/>
        </authorList>
    </citation>
    <scope>NUCLEOTIDE SEQUENCE [LARGE SCALE GENOMIC DNA]</scope>
    <source>
        <strain evidence="9 11">YLM1</strain>
    </source>
</reference>
<comment type="cofactor">
    <cofactor evidence="1">
        <name>[4Fe-4S] cluster</name>
        <dbReference type="ChEBI" id="CHEBI:49883"/>
    </cofactor>
</comment>
<evidence type="ECO:0000256" key="4">
    <source>
        <dbReference type="ARBA" id="ARBA00022741"/>
    </source>
</evidence>
<keyword evidence="6 8" id="KW-0408">Iron</keyword>
<reference evidence="10" key="3">
    <citation type="submission" date="2016-10" db="EMBL/GenBank/DDBJ databases">
        <authorList>
            <person name="de Groot N.N."/>
        </authorList>
    </citation>
    <scope>NUCLEOTIDE SEQUENCE [LARGE SCALE GENOMIC DNA]</scope>
    <source>
        <strain evidence="10">DSM 16632</strain>
    </source>
</reference>
<keyword evidence="3 8" id="KW-0479">Metal-binding</keyword>
<reference evidence="11" key="2">
    <citation type="submission" date="2016-02" db="EMBL/GenBank/DDBJ databases">
        <title>The draft genome sequence of the rumen methanogen Methanobrevibacter olleyae YLM1.</title>
        <authorList>
            <consortium name="New Zealand Agricultural Greenhouse Gas Research Centre/Pastoral Greenhouse Gas Research Consortium"/>
            <person name="Kelly W.J."/>
            <person name="Li D."/>
            <person name="Lambie S.C."/>
            <person name="Attwood G.T."/>
            <person name="Altermann E."/>
            <person name="Leahy S.C."/>
        </authorList>
    </citation>
    <scope>NUCLEOTIDE SEQUENCE [LARGE SCALE GENOMIC DNA]</scope>
    <source>
        <strain evidence="11">YLM1</strain>
    </source>
</reference>
<evidence type="ECO:0000313" key="9">
    <source>
        <dbReference type="EMBL" id="AMK15523.1"/>
    </source>
</evidence>
<dbReference type="Proteomes" id="UP000183442">
    <property type="component" value="Unassembled WGS sequence"/>
</dbReference>
<dbReference type="GO" id="GO:0005524">
    <property type="term" value="F:ATP binding"/>
    <property type="evidence" value="ECO:0007669"/>
    <property type="project" value="UniProtKB-KW"/>
</dbReference>
<dbReference type="KEGG" id="mol:YLM1_0966"/>
<evidence type="ECO:0000256" key="2">
    <source>
        <dbReference type="ARBA" id="ARBA00005504"/>
    </source>
</evidence>
<dbReference type="PROSITE" id="PS00692">
    <property type="entry name" value="NIFH_FRXC_2"/>
    <property type="match status" value="1"/>
</dbReference>
<dbReference type="PROSITE" id="PS00746">
    <property type="entry name" value="NIFH_FRXC_1"/>
    <property type="match status" value="1"/>
</dbReference>
<dbReference type="NCBIfam" id="NF009702">
    <property type="entry name" value="PRK13231.1"/>
    <property type="match status" value="1"/>
</dbReference>
<evidence type="ECO:0000313" key="12">
    <source>
        <dbReference type="Proteomes" id="UP000183442"/>
    </source>
</evidence>
<dbReference type="GO" id="GO:0051539">
    <property type="term" value="F:4 iron, 4 sulfur cluster binding"/>
    <property type="evidence" value="ECO:0007669"/>
    <property type="project" value="UniProtKB-KW"/>
</dbReference>
<dbReference type="PROSITE" id="PS51026">
    <property type="entry name" value="NIFH_FRXC_3"/>
    <property type="match status" value="1"/>
</dbReference>
<dbReference type="Proteomes" id="UP000066376">
    <property type="component" value="Chromosome"/>
</dbReference>
<dbReference type="NCBIfam" id="NF033200">
    <property type="entry name" value="F430_CfbC"/>
    <property type="match status" value="1"/>
</dbReference>
<gene>
    <name evidence="10" type="ORF">SAMN02910297_00708</name>
    <name evidence="9" type="ORF">YLM1_0966</name>
</gene>
<dbReference type="GeneID" id="28489266"/>
<evidence type="ECO:0000256" key="7">
    <source>
        <dbReference type="ARBA" id="ARBA00023014"/>
    </source>
</evidence>
<keyword evidence="5 8" id="KW-0067">ATP-binding</keyword>
<dbReference type="SUPFAM" id="SSF52540">
    <property type="entry name" value="P-loop containing nucleoside triphosphate hydrolases"/>
    <property type="match status" value="1"/>
</dbReference>